<sequence length="48" mass="5276">MSERESELLDELAELKEQRGTDSDVQPEDGDQSAAAVDVPPDKEDDES</sequence>
<protein>
    <submittedName>
        <fullName evidence="2">Uncharacterized protein</fullName>
    </submittedName>
</protein>
<dbReference type="EMBL" id="LT607754">
    <property type="protein sequence ID" value="SCG74878.1"/>
    <property type="molecule type" value="Genomic_DNA"/>
</dbReference>
<evidence type="ECO:0000313" key="2">
    <source>
        <dbReference type="EMBL" id="SCG74878.1"/>
    </source>
</evidence>
<gene>
    <name evidence="2" type="ORF">GA0070613_5638</name>
</gene>
<name>A0A1C5JWL2_9ACTN</name>
<dbReference type="AlphaFoldDB" id="A0A1C5JWL2"/>
<dbReference type="Proteomes" id="UP000198221">
    <property type="component" value="Chromosome I"/>
</dbReference>
<reference evidence="3" key="1">
    <citation type="submission" date="2016-06" db="EMBL/GenBank/DDBJ databases">
        <authorList>
            <person name="Varghese N."/>
            <person name="Submissions Spin"/>
        </authorList>
    </citation>
    <scope>NUCLEOTIDE SEQUENCE [LARGE SCALE GENOMIC DNA]</scope>
    <source>
        <strain evidence="3">DSM 43819</strain>
    </source>
</reference>
<dbReference type="RefSeq" id="WP_157746554.1">
    <property type="nucleotide sequence ID" value="NZ_LT607754.1"/>
</dbReference>
<feature type="region of interest" description="Disordered" evidence="1">
    <location>
        <begin position="1"/>
        <end position="48"/>
    </location>
</feature>
<organism evidence="2 3">
    <name type="scientific">Micromonospora inositola</name>
    <dbReference type="NCBI Taxonomy" id="47865"/>
    <lineage>
        <taxon>Bacteria</taxon>
        <taxon>Bacillati</taxon>
        <taxon>Actinomycetota</taxon>
        <taxon>Actinomycetes</taxon>
        <taxon>Micromonosporales</taxon>
        <taxon>Micromonosporaceae</taxon>
        <taxon>Micromonospora</taxon>
    </lineage>
</organism>
<proteinExistence type="predicted"/>
<evidence type="ECO:0000313" key="3">
    <source>
        <dbReference type="Proteomes" id="UP000198221"/>
    </source>
</evidence>
<keyword evidence="3" id="KW-1185">Reference proteome</keyword>
<feature type="compositionally biased region" description="Basic and acidic residues" evidence="1">
    <location>
        <begin position="1"/>
        <end position="22"/>
    </location>
</feature>
<evidence type="ECO:0000256" key="1">
    <source>
        <dbReference type="SAM" id="MobiDB-lite"/>
    </source>
</evidence>
<accession>A0A1C5JWL2</accession>